<protein>
    <recommendedName>
        <fullName evidence="3">Lipoprotein</fullName>
    </recommendedName>
</protein>
<dbReference type="RefSeq" id="WP_253663085.1">
    <property type="nucleotide sequence ID" value="NZ_BAAAJQ010000003.1"/>
</dbReference>
<evidence type="ECO:0000313" key="1">
    <source>
        <dbReference type="EMBL" id="MCP2178133.1"/>
    </source>
</evidence>
<reference evidence="1 2" key="1">
    <citation type="submission" date="2022-06" db="EMBL/GenBank/DDBJ databases">
        <title>Genomic Encyclopedia of Archaeal and Bacterial Type Strains, Phase II (KMG-II): from individual species to whole genera.</title>
        <authorList>
            <person name="Goeker M."/>
        </authorList>
    </citation>
    <scope>NUCLEOTIDE SEQUENCE [LARGE SCALE GENOMIC DNA]</scope>
    <source>
        <strain evidence="1 2">DSM 44693</strain>
    </source>
</reference>
<evidence type="ECO:0008006" key="3">
    <source>
        <dbReference type="Google" id="ProtNLM"/>
    </source>
</evidence>
<gene>
    <name evidence="1" type="ORF">LX13_003974</name>
</gene>
<evidence type="ECO:0000313" key="2">
    <source>
        <dbReference type="Proteomes" id="UP001206895"/>
    </source>
</evidence>
<organism evidence="1 2">
    <name type="scientific">Williamsia maris</name>
    <dbReference type="NCBI Taxonomy" id="72806"/>
    <lineage>
        <taxon>Bacteria</taxon>
        <taxon>Bacillati</taxon>
        <taxon>Actinomycetota</taxon>
        <taxon>Actinomycetes</taxon>
        <taxon>Mycobacteriales</taxon>
        <taxon>Nocardiaceae</taxon>
        <taxon>Williamsia</taxon>
    </lineage>
</organism>
<dbReference type="EMBL" id="JAMTCJ010000004">
    <property type="protein sequence ID" value="MCP2178133.1"/>
    <property type="molecule type" value="Genomic_DNA"/>
</dbReference>
<comment type="caution">
    <text evidence="1">The sequence shown here is derived from an EMBL/GenBank/DDBJ whole genome shotgun (WGS) entry which is preliminary data.</text>
</comment>
<keyword evidence="2" id="KW-1185">Reference proteome</keyword>
<dbReference type="Proteomes" id="UP001206895">
    <property type="component" value="Unassembled WGS sequence"/>
</dbReference>
<accession>A0ABT1HJM0</accession>
<name>A0ABT1HJM0_9NOCA</name>
<sequence>MLAVLAGAVTGCSDDGDDAPAVAVSEVAIVAIEIPTDPSRISFSRLGTDQPFQLEGAVDDSLSGQVAALSGLCSSDGTDGLTSRMKVKVSGALPEGKITVEVRGRDAAECANSAAEAVVQLVDKSSAFIQVRNVLPQETYLFGNVVKRA</sequence>
<proteinExistence type="predicted"/>